<name>A0A9P5IQQ5_9HELO</name>
<protein>
    <submittedName>
        <fullName evidence="1">Uncharacterized protein</fullName>
    </submittedName>
</protein>
<evidence type="ECO:0000313" key="2">
    <source>
        <dbReference type="Proteomes" id="UP000710849"/>
    </source>
</evidence>
<evidence type="ECO:0000313" key="1">
    <source>
        <dbReference type="EMBL" id="KAF7950677.1"/>
    </source>
</evidence>
<gene>
    <name evidence="1" type="ORF">EAE97_002229</name>
</gene>
<organism evidence="1 2">
    <name type="scientific">Botrytis byssoidea</name>
    <dbReference type="NCBI Taxonomy" id="139641"/>
    <lineage>
        <taxon>Eukaryota</taxon>
        <taxon>Fungi</taxon>
        <taxon>Dikarya</taxon>
        <taxon>Ascomycota</taxon>
        <taxon>Pezizomycotina</taxon>
        <taxon>Leotiomycetes</taxon>
        <taxon>Helotiales</taxon>
        <taxon>Sclerotiniaceae</taxon>
        <taxon>Botrytis</taxon>
    </lineage>
</organism>
<dbReference type="AlphaFoldDB" id="A0A9P5IQQ5"/>
<sequence>MAPKARLNKSKSKETDTINKNKRIKELCTIVFGDVEPNSQLHKPNTKIPFVDCDLENIKHLSDDHEEYYKLVSDWFLPIQNLRHVDNLKFEEIHEYHRSHFSDKLIRSLTGIRLKYARFFHIIAISNEMEENAAAATAEGITV</sequence>
<dbReference type="Proteomes" id="UP000710849">
    <property type="component" value="Unassembled WGS sequence"/>
</dbReference>
<proteinExistence type="predicted"/>
<dbReference type="EMBL" id="RCSW01000004">
    <property type="protein sequence ID" value="KAF7950677.1"/>
    <property type="molecule type" value="Genomic_DNA"/>
</dbReference>
<accession>A0A9P5IQQ5</accession>
<dbReference type="GeneID" id="62145818"/>
<reference evidence="1 2" key="1">
    <citation type="journal article" date="2020" name="Genome Biol. Evol.">
        <title>Comparative genomics of Sclerotiniaceae.</title>
        <authorList>
            <person name="Valero Jimenez C.A."/>
            <person name="Steentjes M."/>
            <person name="Scholten O.E."/>
            <person name="Van Kan J.A.L."/>
        </authorList>
    </citation>
    <scope>NUCLEOTIDE SEQUENCE [LARGE SCALE GENOMIC DNA]</scope>
    <source>
        <strain evidence="1 2">MUCL 94</strain>
    </source>
</reference>
<keyword evidence="2" id="KW-1185">Reference proteome</keyword>
<comment type="caution">
    <text evidence="1">The sequence shown here is derived from an EMBL/GenBank/DDBJ whole genome shotgun (WGS) entry which is preliminary data.</text>
</comment>
<dbReference type="RefSeq" id="XP_038735946.1">
    <property type="nucleotide sequence ID" value="XM_038872740.1"/>
</dbReference>